<dbReference type="InterPro" id="IPR050523">
    <property type="entry name" value="AKR_Detox_Biosynth"/>
</dbReference>
<dbReference type="AlphaFoldDB" id="A0A1H7HX65"/>
<reference evidence="4" key="1">
    <citation type="submission" date="2016-10" db="EMBL/GenBank/DDBJ databases">
        <authorList>
            <person name="Varghese N."/>
            <person name="Submissions S."/>
        </authorList>
    </citation>
    <scope>NUCLEOTIDE SEQUENCE [LARGE SCALE GENOMIC DNA]</scope>
    <source>
        <strain evidence="4">DSM 18733</strain>
    </source>
</reference>
<dbReference type="Pfam" id="PF00248">
    <property type="entry name" value="Aldo_ket_red"/>
    <property type="match status" value="1"/>
</dbReference>
<evidence type="ECO:0000259" key="2">
    <source>
        <dbReference type="Pfam" id="PF00248"/>
    </source>
</evidence>
<gene>
    <name evidence="3" type="ORF">SAMN05661044_00514</name>
</gene>
<dbReference type="InterPro" id="IPR036812">
    <property type="entry name" value="NAD(P)_OxRdtase_dom_sf"/>
</dbReference>
<dbReference type="FunFam" id="3.20.20.100:FF:000004">
    <property type="entry name" value="Oxidoreductase, aldo/keto reductase"/>
    <property type="match status" value="1"/>
</dbReference>
<dbReference type="RefSeq" id="WP_093317895.1">
    <property type="nucleotide sequence ID" value="NZ_FOAF01000001.1"/>
</dbReference>
<dbReference type="InterPro" id="IPR023210">
    <property type="entry name" value="NADP_OxRdtase_dom"/>
</dbReference>
<dbReference type="STRING" id="407022.SAMN05661044_00514"/>
<accession>A0A1H7HX65</accession>
<dbReference type="Proteomes" id="UP000199421">
    <property type="component" value="Unassembled WGS sequence"/>
</dbReference>
<feature type="domain" description="NADP-dependent oxidoreductase" evidence="2">
    <location>
        <begin position="16"/>
        <end position="315"/>
    </location>
</feature>
<dbReference type="GO" id="GO:0005829">
    <property type="term" value="C:cytosol"/>
    <property type="evidence" value="ECO:0007669"/>
    <property type="project" value="UniProtKB-ARBA"/>
</dbReference>
<organism evidence="3 4">
    <name type="scientific">Olivibacter domesticus</name>
    <name type="common">Pseudosphingobacterium domesticum</name>
    <dbReference type="NCBI Taxonomy" id="407022"/>
    <lineage>
        <taxon>Bacteria</taxon>
        <taxon>Pseudomonadati</taxon>
        <taxon>Bacteroidota</taxon>
        <taxon>Sphingobacteriia</taxon>
        <taxon>Sphingobacteriales</taxon>
        <taxon>Sphingobacteriaceae</taxon>
        <taxon>Olivibacter</taxon>
    </lineage>
</organism>
<dbReference type="OrthoDB" id="9773828at2"/>
<dbReference type="EMBL" id="FOAF01000001">
    <property type="protein sequence ID" value="SEK54871.1"/>
    <property type="molecule type" value="Genomic_DNA"/>
</dbReference>
<evidence type="ECO:0000313" key="4">
    <source>
        <dbReference type="Proteomes" id="UP000199421"/>
    </source>
</evidence>
<sequence length="317" mass="35846">MANKRKLGLSDLEVSPITFGGNVFGWTLNEQESFNILDALIDNGFNFIDTADVYSKWVPGNKGGESETIIGNWLAKRGKRDDVIIATKLGAEMSENKKGLKAAYVKSAIETSLQRLKTDYVDLYQTHYDDEDTPVGETIQALNDLIKEGKVRYIGASNYKAERVYESNEFARKNNLQPYISLQPLYNLFDREHFEKEYLPLVQDENLAVLNYYALASGFLSGKYRSESDLNKSPRGEGIKKYLNDRGYRILTVMDEIAANKNIAPAQIAIAWLLHKPFITAPIASATNQKQLDDLLKATEIKLSDEEVRLLDRASEW</sequence>
<dbReference type="GO" id="GO:0016491">
    <property type="term" value="F:oxidoreductase activity"/>
    <property type="evidence" value="ECO:0007669"/>
    <property type="project" value="UniProtKB-KW"/>
</dbReference>
<dbReference type="CDD" id="cd19081">
    <property type="entry name" value="AKR_AKR9C1"/>
    <property type="match status" value="1"/>
</dbReference>
<dbReference type="PANTHER" id="PTHR43364">
    <property type="entry name" value="NADH-SPECIFIC METHYLGLYOXAL REDUCTASE-RELATED"/>
    <property type="match status" value="1"/>
</dbReference>
<dbReference type="PANTHER" id="PTHR43364:SF6">
    <property type="entry name" value="OXIDOREDUCTASE-RELATED"/>
    <property type="match status" value="1"/>
</dbReference>
<keyword evidence="1" id="KW-0560">Oxidoreductase</keyword>
<evidence type="ECO:0000313" key="3">
    <source>
        <dbReference type="EMBL" id="SEK54871.1"/>
    </source>
</evidence>
<dbReference type="SUPFAM" id="SSF51430">
    <property type="entry name" value="NAD(P)-linked oxidoreductase"/>
    <property type="match status" value="1"/>
</dbReference>
<proteinExistence type="predicted"/>
<protein>
    <submittedName>
        <fullName evidence="3">Predicted oxidoreductase</fullName>
    </submittedName>
</protein>
<name>A0A1H7HX65_OLID1</name>
<evidence type="ECO:0000256" key="1">
    <source>
        <dbReference type="ARBA" id="ARBA00023002"/>
    </source>
</evidence>
<keyword evidence="4" id="KW-1185">Reference proteome</keyword>
<dbReference type="Gene3D" id="3.20.20.100">
    <property type="entry name" value="NADP-dependent oxidoreductase domain"/>
    <property type="match status" value="1"/>
</dbReference>